<dbReference type="PANTHER" id="PTHR30151">
    <property type="entry name" value="ALKANE SULFONATE ABC TRANSPORTER-RELATED, MEMBRANE SUBUNIT"/>
    <property type="match status" value="1"/>
</dbReference>
<dbReference type="Pfam" id="PF00528">
    <property type="entry name" value="BPD_transp_1"/>
    <property type="match status" value="1"/>
</dbReference>
<evidence type="ECO:0000256" key="5">
    <source>
        <dbReference type="ARBA" id="ARBA00022989"/>
    </source>
</evidence>
<evidence type="ECO:0000256" key="3">
    <source>
        <dbReference type="ARBA" id="ARBA00022475"/>
    </source>
</evidence>
<organism evidence="9 10">
    <name type="scientific">Alkaliphilus peptidifermentans DSM 18978</name>
    <dbReference type="NCBI Taxonomy" id="1120976"/>
    <lineage>
        <taxon>Bacteria</taxon>
        <taxon>Bacillati</taxon>
        <taxon>Bacillota</taxon>
        <taxon>Clostridia</taxon>
        <taxon>Peptostreptococcales</taxon>
        <taxon>Natronincolaceae</taxon>
        <taxon>Alkaliphilus</taxon>
    </lineage>
</organism>
<keyword evidence="10" id="KW-1185">Reference proteome</keyword>
<protein>
    <submittedName>
        <fullName evidence="9">NitT/TauT family transport system permease protein</fullName>
    </submittedName>
</protein>
<dbReference type="Gene3D" id="1.10.3720.10">
    <property type="entry name" value="MetI-like"/>
    <property type="match status" value="1"/>
</dbReference>
<dbReference type="PANTHER" id="PTHR30151:SF0">
    <property type="entry name" value="ABC TRANSPORTER PERMEASE PROTEIN MJ0413-RELATED"/>
    <property type="match status" value="1"/>
</dbReference>
<evidence type="ECO:0000313" key="10">
    <source>
        <dbReference type="Proteomes" id="UP000198636"/>
    </source>
</evidence>
<proteinExistence type="inferred from homology"/>
<feature type="transmembrane region" description="Helical" evidence="7">
    <location>
        <begin position="14"/>
        <end position="35"/>
    </location>
</feature>
<evidence type="ECO:0000256" key="7">
    <source>
        <dbReference type="RuleBase" id="RU363032"/>
    </source>
</evidence>
<dbReference type="AlphaFoldDB" id="A0A1G5IIE8"/>
<dbReference type="GO" id="GO:0005886">
    <property type="term" value="C:plasma membrane"/>
    <property type="evidence" value="ECO:0007669"/>
    <property type="project" value="UniProtKB-SubCell"/>
</dbReference>
<name>A0A1G5IIE8_9FIRM</name>
<dbReference type="OrthoDB" id="308958at2"/>
<dbReference type="PROSITE" id="PS50928">
    <property type="entry name" value="ABC_TM1"/>
    <property type="match status" value="1"/>
</dbReference>
<feature type="transmembrane region" description="Helical" evidence="7">
    <location>
        <begin position="127"/>
        <end position="145"/>
    </location>
</feature>
<comment type="similarity">
    <text evidence="7">Belongs to the binding-protein-dependent transport system permease family.</text>
</comment>
<evidence type="ECO:0000256" key="6">
    <source>
        <dbReference type="ARBA" id="ARBA00023136"/>
    </source>
</evidence>
<dbReference type="SUPFAM" id="SSF161098">
    <property type="entry name" value="MetI-like"/>
    <property type="match status" value="1"/>
</dbReference>
<keyword evidence="4 7" id="KW-0812">Transmembrane</keyword>
<dbReference type="Proteomes" id="UP000198636">
    <property type="component" value="Unassembled WGS sequence"/>
</dbReference>
<comment type="subcellular location">
    <subcellularLocation>
        <location evidence="1 7">Cell membrane</location>
        <topology evidence="1 7">Multi-pass membrane protein</topology>
    </subcellularLocation>
</comment>
<dbReference type="InterPro" id="IPR000515">
    <property type="entry name" value="MetI-like"/>
</dbReference>
<dbReference type="STRING" id="1120976.SAMN03080606_02396"/>
<sequence>MKASILKTNNSKELLYSILSILILLIFWKILSMVVDKEILIPSPEKTFIETIRIIRSTNFLVSVMNTLKRALIGFLLALAAGISLGMMGGFSKPIYYLLRPFVLINKAVPTMAMILLALIWLESEKAPILVGFVVIFPVIYENVVQGIRNVDVKLVEMMNIYRVGKLDRLKDLYVPSIRSYLYGGMVAAMGLNLKIIIAAEVLSQPRISMGTSFQIEKASLNTAGVFAWALITILLAGILEQTLKLMKKH</sequence>
<feature type="transmembrane region" description="Helical" evidence="7">
    <location>
        <begin position="220"/>
        <end position="240"/>
    </location>
</feature>
<gene>
    <name evidence="9" type="ORF">SAMN03080606_02396</name>
</gene>
<feature type="transmembrane region" description="Helical" evidence="7">
    <location>
        <begin position="71"/>
        <end position="91"/>
    </location>
</feature>
<keyword evidence="6 7" id="KW-0472">Membrane</keyword>
<reference evidence="9 10" key="1">
    <citation type="submission" date="2016-10" db="EMBL/GenBank/DDBJ databases">
        <authorList>
            <person name="de Groot N.N."/>
        </authorList>
    </citation>
    <scope>NUCLEOTIDE SEQUENCE [LARGE SCALE GENOMIC DNA]</scope>
    <source>
        <strain evidence="9 10">DSM 18978</strain>
    </source>
</reference>
<evidence type="ECO:0000313" key="9">
    <source>
        <dbReference type="EMBL" id="SCY75774.1"/>
    </source>
</evidence>
<keyword evidence="5 7" id="KW-1133">Transmembrane helix</keyword>
<dbReference type="InterPro" id="IPR035906">
    <property type="entry name" value="MetI-like_sf"/>
</dbReference>
<keyword evidence="3" id="KW-1003">Cell membrane</keyword>
<dbReference type="EMBL" id="FMUS01000015">
    <property type="protein sequence ID" value="SCY75774.1"/>
    <property type="molecule type" value="Genomic_DNA"/>
</dbReference>
<dbReference type="RefSeq" id="WP_091543645.1">
    <property type="nucleotide sequence ID" value="NZ_FMUS01000015.1"/>
</dbReference>
<evidence type="ECO:0000256" key="1">
    <source>
        <dbReference type="ARBA" id="ARBA00004651"/>
    </source>
</evidence>
<feature type="domain" description="ABC transmembrane type-1" evidence="8">
    <location>
        <begin position="64"/>
        <end position="244"/>
    </location>
</feature>
<feature type="transmembrane region" description="Helical" evidence="7">
    <location>
        <begin position="181"/>
        <end position="200"/>
    </location>
</feature>
<keyword evidence="2 7" id="KW-0813">Transport</keyword>
<evidence type="ECO:0000259" key="8">
    <source>
        <dbReference type="PROSITE" id="PS50928"/>
    </source>
</evidence>
<evidence type="ECO:0000256" key="4">
    <source>
        <dbReference type="ARBA" id="ARBA00022692"/>
    </source>
</evidence>
<evidence type="ECO:0000256" key="2">
    <source>
        <dbReference type="ARBA" id="ARBA00022448"/>
    </source>
</evidence>
<feature type="transmembrane region" description="Helical" evidence="7">
    <location>
        <begin position="103"/>
        <end position="121"/>
    </location>
</feature>
<accession>A0A1G5IIE8</accession>
<dbReference type="GO" id="GO:0055085">
    <property type="term" value="P:transmembrane transport"/>
    <property type="evidence" value="ECO:0007669"/>
    <property type="project" value="InterPro"/>
</dbReference>